<keyword evidence="6" id="KW-0554">One-carbon metabolism</keyword>
<dbReference type="InterPro" id="IPR022630">
    <property type="entry name" value="S-AdoMet_synt_C"/>
</dbReference>
<comment type="cofactor">
    <cofactor evidence="1">
        <name>Mg(2+)</name>
        <dbReference type="ChEBI" id="CHEBI:18420"/>
    </cofactor>
</comment>
<keyword evidence="20" id="KW-1185">Reference proteome</keyword>
<dbReference type="Pfam" id="PF00438">
    <property type="entry name" value="S-AdoMet_synt_N"/>
    <property type="match status" value="1"/>
</dbReference>
<evidence type="ECO:0000256" key="11">
    <source>
        <dbReference type="ARBA" id="ARBA00022842"/>
    </source>
</evidence>
<keyword evidence="11 14" id="KW-0460">Magnesium</keyword>
<evidence type="ECO:0000256" key="1">
    <source>
        <dbReference type="ARBA" id="ARBA00001946"/>
    </source>
</evidence>
<dbReference type="EC" id="2.5.1.6" evidence="5 13"/>
<comment type="cofactor">
    <cofactor evidence="2">
        <name>K(+)</name>
        <dbReference type="ChEBI" id="CHEBI:29103"/>
    </cofactor>
</comment>
<evidence type="ECO:0000256" key="4">
    <source>
        <dbReference type="ARBA" id="ARBA00009685"/>
    </source>
</evidence>
<dbReference type="PANTHER" id="PTHR11964">
    <property type="entry name" value="S-ADENOSYLMETHIONINE SYNTHETASE"/>
    <property type="match status" value="1"/>
</dbReference>
<dbReference type="Pfam" id="PF02773">
    <property type="entry name" value="S-AdoMet_synt_C"/>
    <property type="match status" value="1"/>
</dbReference>
<dbReference type="GeneID" id="93338929"/>
<dbReference type="CDD" id="cd18079">
    <property type="entry name" value="S-AdoMet_synt"/>
    <property type="match status" value="1"/>
</dbReference>
<evidence type="ECO:0000256" key="5">
    <source>
        <dbReference type="ARBA" id="ARBA00012828"/>
    </source>
</evidence>
<dbReference type="RefSeq" id="WP_242943465.1">
    <property type="nucleotide sequence ID" value="NZ_FUYF01000021.1"/>
</dbReference>
<evidence type="ECO:0000256" key="8">
    <source>
        <dbReference type="ARBA" id="ARBA00022723"/>
    </source>
</evidence>
<comment type="similarity">
    <text evidence="4 15">Belongs to the AdoMet synthase family.</text>
</comment>
<dbReference type="GO" id="GO:0005524">
    <property type="term" value="F:ATP binding"/>
    <property type="evidence" value="ECO:0007669"/>
    <property type="project" value="UniProtKB-KW"/>
</dbReference>
<keyword evidence="8 14" id="KW-0479">Metal-binding</keyword>
<evidence type="ECO:0000256" key="9">
    <source>
        <dbReference type="ARBA" id="ARBA00022741"/>
    </source>
</evidence>
<evidence type="ECO:0000256" key="10">
    <source>
        <dbReference type="ARBA" id="ARBA00022840"/>
    </source>
</evidence>
<dbReference type="GO" id="GO:0006556">
    <property type="term" value="P:S-adenosylmethionine biosynthetic process"/>
    <property type="evidence" value="ECO:0007669"/>
    <property type="project" value="UniProtKB-UniRule"/>
</dbReference>
<dbReference type="GO" id="GO:0005737">
    <property type="term" value="C:cytoplasm"/>
    <property type="evidence" value="ECO:0007669"/>
    <property type="project" value="UniProtKB-SubCell"/>
</dbReference>
<protein>
    <recommendedName>
        <fullName evidence="5 13">Methionine adenosyltransferase</fullName>
        <ecNumber evidence="5 13">2.5.1.6</ecNumber>
    </recommendedName>
</protein>
<organism evidence="19 20">
    <name type="scientific">Gemmiger formicilis</name>
    <dbReference type="NCBI Taxonomy" id="745368"/>
    <lineage>
        <taxon>Bacteria</taxon>
        <taxon>Bacillati</taxon>
        <taxon>Bacillota</taxon>
        <taxon>Clostridia</taxon>
        <taxon>Eubacteriales</taxon>
        <taxon>Gemmiger</taxon>
    </lineage>
</organism>
<evidence type="ECO:0000256" key="12">
    <source>
        <dbReference type="ARBA" id="ARBA00022958"/>
    </source>
</evidence>
<dbReference type="InterPro" id="IPR002133">
    <property type="entry name" value="S-AdoMet_synthetase"/>
</dbReference>
<evidence type="ECO:0000313" key="19">
    <source>
        <dbReference type="EMBL" id="SKA94289.1"/>
    </source>
</evidence>
<dbReference type="UniPathway" id="UPA00315">
    <property type="reaction ID" value="UER00080"/>
</dbReference>
<evidence type="ECO:0000256" key="6">
    <source>
        <dbReference type="ARBA" id="ARBA00022563"/>
    </source>
</evidence>
<evidence type="ECO:0000256" key="13">
    <source>
        <dbReference type="NCBIfam" id="TIGR01034"/>
    </source>
</evidence>
<name>A0A1T4XXI0_9FIRM</name>
<sequence length="393" mass="42734">MNDIFENTETMQENEHPRFYTAESVMRGHPDKLCDLIADSVLDECLKHDPASRVACEVMATRGHIIVAGEITTSAKPDVFNIVRDTLRDVGYDPKDYQIDCYIHDQSPDIAGAVEPELAEGEDEDTLGAGDQGVMVGYACNETPEYLPMPVVAAQRLVTLLEISRMTGVIPDIGPDGKVQVTMEYNGDTPVRITTVVVSVQHKEDTDINKLADLLDEYVFPLAFDGMPADDAEIILNPSGKFVQGGPDADTGLTGRKLMVDSYGTFAPHGGGAFSGKDATKVDRSGAYMARYIAKNMVAAHLADRCQVTLAYAIGEKEPVMVDVNTFGTGICEDDCLAAAVRKAYDLTPAGIIKQLNLLNPMYSRTAAGGHFGREDFPWENIEHMSDLAAYIV</sequence>
<dbReference type="STRING" id="745368.SAMN02745178_02493"/>
<dbReference type="Proteomes" id="UP000190286">
    <property type="component" value="Unassembled WGS sequence"/>
</dbReference>
<dbReference type="InterPro" id="IPR022628">
    <property type="entry name" value="S-AdoMet_synt_N"/>
</dbReference>
<accession>A0A1T4XXI0</accession>
<gene>
    <name evidence="19" type="ORF">SAMN02745178_02493</name>
</gene>
<comment type="subcellular location">
    <subcellularLocation>
        <location evidence="14">Cytoplasm</location>
    </subcellularLocation>
</comment>
<dbReference type="InterPro" id="IPR022631">
    <property type="entry name" value="ADOMET_SYNTHASE_CS"/>
</dbReference>
<dbReference type="InterPro" id="IPR022629">
    <property type="entry name" value="S-AdoMet_synt_central"/>
</dbReference>
<dbReference type="GO" id="GO:0046872">
    <property type="term" value="F:metal ion binding"/>
    <property type="evidence" value="ECO:0007669"/>
    <property type="project" value="UniProtKB-KW"/>
</dbReference>
<dbReference type="PROSITE" id="PS00376">
    <property type="entry name" value="ADOMET_SYNTHASE_1"/>
    <property type="match status" value="1"/>
</dbReference>
<evidence type="ECO:0000259" key="16">
    <source>
        <dbReference type="Pfam" id="PF00438"/>
    </source>
</evidence>
<feature type="domain" description="S-adenosylmethionine synthetase N-terminal" evidence="16">
    <location>
        <begin position="19"/>
        <end position="101"/>
    </location>
</feature>
<dbReference type="NCBIfam" id="TIGR01034">
    <property type="entry name" value="metK"/>
    <property type="match status" value="1"/>
</dbReference>
<evidence type="ECO:0000256" key="7">
    <source>
        <dbReference type="ARBA" id="ARBA00022679"/>
    </source>
</evidence>
<dbReference type="GO" id="GO:0004478">
    <property type="term" value="F:methionine adenosyltransferase activity"/>
    <property type="evidence" value="ECO:0007669"/>
    <property type="project" value="UniProtKB-UniRule"/>
</dbReference>
<dbReference type="AlphaFoldDB" id="A0A1T4XXI0"/>
<proteinExistence type="inferred from homology"/>
<evidence type="ECO:0000256" key="2">
    <source>
        <dbReference type="ARBA" id="ARBA00001958"/>
    </source>
</evidence>
<dbReference type="GO" id="GO:0006730">
    <property type="term" value="P:one-carbon metabolic process"/>
    <property type="evidence" value="ECO:0007669"/>
    <property type="project" value="UniProtKB-KW"/>
</dbReference>
<evidence type="ECO:0000259" key="17">
    <source>
        <dbReference type="Pfam" id="PF02772"/>
    </source>
</evidence>
<dbReference type="SUPFAM" id="SSF55973">
    <property type="entry name" value="S-adenosylmethionine synthetase"/>
    <property type="match status" value="3"/>
</dbReference>
<comment type="pathway">
    <text evidence="3">Amino-acid biosynthesis; S-adenosyl-L-methionine biosynthesis; S-adenosyl-L-methionine from L-methionine: step 1/1.</text>
</comment>
<feature type="domain" description="S-adenosylmethionine synthetase central" evidence="17">
    <location>
        <begin position="127"/>
        <end position="242"/>
    </location>
</feature>
<evidence type="ECO:0000256" key="14">
    <source>
        <dbReference type="RuleBase" id="RU000542"/>
    </source>
</evidence>
<dbReference type="Gene3D" id="3.30.300.10">
    <property type="match status" value="3"/>
</dbReference>
<evidence type="ECO:0000313" key="20">
    <source>
        <dbReference type="Proteomes" id="UP000190286"/>
    </source>
</evidence>
<evidence type="ECO:0000256" key="15">
    <source>
        <dbReference type="RuleBase" id="RU004462"/>
    </source>
</evidence>
<dbReference type="EMBL" id="FUYF01000021">
    <property type="protein sequence ID" value="SKA94289.1"/>
    <property type="molecule type" value="Genomic_DNA"/>
</dbReference>
<keyword evidence="9" id="KW-0547">Nucleotide-binding</keyword>
<keyword evidence="7 19" id="KW-0808">Transferase</keyword>
<comment type="subunit">
    <text evidence="14">Homotetramer.</text>
</comment>
<evidence type="ECO:0000259" key="18">
    <source>
        <dbReference type="Pfam" id="PF02773"/>
    </source>
</evidence>
<dbReference type="InterPro" id="IPR022636">
    <property type="entry name" value="S-AdoMet_synthetase_sfam"/>
</dbReference>
<reference evidence="19 20" key="1">
    <citation type="submission" date="2017-02" db="EMBL/GenBank/DDBJ databases">
        <authorList>
            <person name="Peterson S.W."/>
        </authorList>
    </citation>
    <scope>NUCLEOTIDE SEQUENCE [LARGE SCALE GENOMIC DNA]</scope>
    <source>
        <strain evidence="19 20">ATCC 27749</strain>
    </source>
</reference>
<evidence type="ECO:0000256" key="3">
    <source>
        <dbReference type="ARBA" id="ARBA00005224"/>
    </source>
</evidence>
<keyword evidence="12 14" id="KW-0630">Potassium</keyword>
<dbReference type="Pfam" id="PF02772">
    <property type="entry name" value="S-AdoMet_synt_M"/>
    <property type="match status" value="1"/>
</dbReference>
<dbReference type="PIRSF" id="PIRSF000497">
    <property type="entry name" value="MAT"/>
    <property type="match status" value="1"/>
</dbReference>
<keyword evidence="10" id="KW-0067">ATP-binding</keyword>
<feature type="domain" description="S-adenosylmethionine synthetase C-terminal" evidence="18">
    <location>
        <begin position="245"/>
        <end position="380"/>
    </location>
</feature>
<dbReference type="PROSITE" id="PS00377">
    <property type="entry name" value="ADOMET_SYNTHASE_2"/>
    <property type="match status" value="1"/>
</dbReference>